<evidence type="ECO:0000313" key="1">
    <source>
        <dbReference type="EMBL" id="ODQ96220.1"/>
    </source>
</evidence>
<dbReference type="AlphaFoldDB" id="A0A1E3S289"/>
<dbReference type="Proteomes" id="UP000094243">
    <property type="component" value="Unassembled WGS sequence"/>
</dbReference>
<gene>
    <name evidence="1" type="ORF">BHQ17_01595</name>
</gene>
<dbReference type="EMBL" id="MIGZ01000005">
    <property type="protein sequence ID" value="ODQ96220.1"/>
    <property type="molecule type" value="Genomic_DNA"/>
</dbReference>
<dbReference type="OrthoDB" id="9791827at2"/>
<comment type="caution">
    <text evidence="1">The sequence shown here is derived from an EMBL/GenBank/DDBJ whole genome shotgun (WGS) entry which is preliminary data.</text>
</comment>
<sequence length="302" mass="34850">MPLLMNRTPPAAFLAAHRRMISKLPLPLLRQAFHLTMIHRPGNFRQPSTFNEKVNWRILFDRRERIVAACDKLRMKEMARAAYPGDLMRIPQTYWSGTDLRDAPDLAALPPWVLKPNHSSGHALFGPDPATDLADLLEQTKDWWKRTPLELGEWGYGAARPLLLLEERIPTPDGSPPPDYKFFVFDGRVELIQVNSGRFGHQTATFLDADWNRLPVRWRIRPVADEPRPPELPTMLEIASALGSDWDFIRIDLYAVDGTVWFGEYTPYPGGGLLRYRPRQFDDEQGRHWRLPTLEQVQRGQP</sequence>
<proteinExistence type="predicted"/>
<reference evidence="2" key="1">
    <citation type="submission" date="2016-09" db="EMBL/GenBank/DDBJ databases">
        <authorList>
            <person name="Greninger A.L."/>
            <person name="Jerome K.R."/>
            <person name="Mcnair B."/>
            <person name="Wallis C."/>
            <person name="Fang F."/>
        </authorList>
    </citation>
    <scope>NUCLEOTIDE SEQUENCE [LARGE SCALE GENOMIC DNA]</scope>
    <source>
        <strain evidence="2">M7</strain>
    </source>
</reference>
<keyword evidence="2" id="KW-1185">Reference proteome</keyword>
<dbReference type="Pfam" id="PF14305">
    <property type="entry name" value="ATPgrasp_TupA"/>
    <property type="match status" value="1"/>
</dbReference>
<name>A0A1E3S289_9MYCO</name>
<protein>
    <recommendedName>
        <fullName evidence="3">Teichuronopeptide biosynthesis TupA-like protein</fullName>
    </recommendedName>
</protein>
<dbReference type="SUPFAM" id="SSF56059">
    <property type="entry name" value="Glutathione synthetase ATP-binding domain-like"/>
    <property type="match status" value="1"/>
</dbReference>
<evidence type="ECO:0008006" key="3">
    <source>
        <dbReference type="Google" id="ProtNLM"/>
    </source>
</evidence>
<dbReference type="InterPro" id="IPR029465">
    <property type="entry name" value="ATPgrasp_TupA"/>
</dbReference>
<evidence type="ECO:0000313" key="2">
    <source>
        <dbReference type="Proteomes" id="UP000094243"/>
    </source>
</evidence>
<accession>A0A1E3S289</accession>
<organism evidence="1 2">
    <name type="scientific">Mycolicibacterium holsaticum</name>
    <dbReference type="NCBI Taxonomy" id="152142"/>
    <lineage>
        <taxon>Bacteria</taxon>
        <taxon>Bacillati</taxon>
        <taxon>Actinomycetota</taxon>
        <taxon>Actinomycetes</taxon>
        <taxon>Mycobacteriales</taxon>
        <taxon>Mycobacteriaceae</taxon>
        <taxon>Mycolicibacterium</taxon>
    </lineage>
</organism>